<keyword evidence="2" id="KW-1133">Transmembrane helix</keyword>
<feature type="compositionally biased region" description="Low complexity" evidence="1">
    <location>
        <begin position="191"/>
        <end position="203"/>
    </location>
</feature>
<sequence>MKLSLESRNMKAVLRVIQDEVNRPNANMHKTRLVARSELADKPRSNSSLTLKGVAMFLTRRNKSLISRSSHNLSARQGDSKEDAKEDDQESSDPKNEKSIGSEAKLSSPSVKDSVVANASDQKSSSEKTNVDHQKENGSKFSLESEKPLHNTSSSVSGSQKPSNTTASLGSDVQKPSNNKGVLLSEGQKASNSTTNSGSKGSKPPNDTGKPTPDGNTTGAKTNTENQKEKENNQKPDTSKEKNQDSSKPANEDSKPPATGANQKTENGQNASNKDAKNTSTPTPVPKNEKTPPNNPKESAITDSKGADTPTNSLPTIGKVEQNQPSSASNGVNKSDENKSSDLSLGSNPPPENKDQGATKSPDNGPNSEKVEDVQSSSLTASAKASLGSEVPKISAKQSSNDSSHADVVKLIASIFGALLLLTIVVYIIRLCLRYRRIGKAESPPPSPLINRMDSMPRGAHNYSTLDRGMNNNYNNFYPFHEEERLRTIDMNKTYGRVI</sequence>
<dbReference type="STRING" id="52586.A0A0B1PE48"/>
<keyword evidence="4" id="KW-1185">Reference proteome</keyword>
<comment type="caution">
    <text evidence="3">The sequence shown here is derived from an EMBL/GenBank/DDBJ whole genome shotgun (WGS) entry which is preliminary data.</text>
</comment>
<evidence type="ECO:0000313" key="3">
    <source>
        <dbReference type="EMBL" id="KHJ34894.1"/>
    </source>
</evidence>
<dbReference type="AlphaFoldDB" id="A0A0B1PE48"/>
<name>A0A0B1PE48_UNCNE</name>
<protein>
    <submittedName>
        <fullName evidence="3">Uncharacterized protein</fullName>
    </submittedName>
</protein>
<evidence type="ECO:0000256" key="2">
    <source>
        <dbReference type="SAM" id="Phobius"/>
    </source>
</evidence>
<feature type="compositionally biased region" description="Polar residues" evidence="1">
    <location>
        <begin position="150"/>
        <end position="180"/>
    </location>
</feature>
<feature type="compositionally biased region" description="Polar residues" evidence="1">
    <location>
        <begin position="68"/>
        <end position="77"/>
    </location>
</feature>
<dbReference type="HOGENOM" id="CLU_546523_0_0_1"/>
<evidence type="ECO:0000313" key="4">
    <source>
        <dbReference type="Proteomes" id="UP000030854"/>
    </source>
</evidence>
<gene>
    <name evidence="3" type="ORF">EV44_g6461</name>
</gene>
<feature type="compositionally biased region" description="Basic and acidic residues" evidence="1">
    <location>
        <begin position="124"/>
        <end position="149"/>
    </location>
</feature>
<keyword evidence="2" id="KW-0472">Membrane</keyword>
<feature type="compositionally biased region" description="Polar residues" evidence="1">
    <location>
        <begin position="309"/>
        <end position="333"/>
    </location>
</feature>
<dbReference type="Proteomes" id="UP000030854">
    <property type="component" value="Unassembled WGS sequence"/>
</dbReference>
<feature type="compositionally biased region" description="Polar residues" evidence="1">
    <location>
        <begin position="105"/>
        <end position="123"/>
    </location>
</feature>
<proteinExistence type="predicted"/>
<organism evidence="3 4">
    <name type="scientific">Uncinula necator</name>
    <name type="common">Grape powdery mildew</name>
    <dbReference type="NCBI Taxonomy" id="52586"/>
    <lineage>
        <taxon>Eukaryota</taxon>
        <taxon>Fungi</taxon>
        <taxon>Dikarya</taxon>
        <taxon>Ascomycota</taxon>
        <taxon>Pezizomycotina</taxon>
        <taxon>Leotiomycetes</taxon>
        <taxon>Erysiphales</taxon>
        <taxon>Erysiphaceae</taxon>
        <taxon>Erysiphe</taxon>
    </lineage>
</organism>
<feature type="region of interest" description="Disordered" evidence="1">
    <location>
        <begin position="68"/>
        <end position="403"/>
    </location>
</feature>
<dbReference type="EMBL" id="JNVN01000629">
    <property type="protein sequence ID" value="KHJ34894.1"/>
    <property type="molecule type" value="Genomic_DNA"/>
</dbReference>
<feature type="transmembrane region" description="Helical" evidence="2">
    <location>
        <begin position="411"/>
        <end position="433"/>
    </location>
</feature>
<evidence type="ECO:0000256" key="1">
    <source>
        <dbReference type="SAM" id="MobiDB-lite"/>
    </source>
</evidence>
<feature type="compositionally biased region" description="Basic and acidic residues" evidence="1">
    <location>
        <begin position="226"/>
        <end position="255"/>
    </location>
</feature>
<keyword evidence="2" id="KW-0812">Transmembrane</keyword>
<dbReference type="OMA" id="MAIHIAI"/>
<feature type="compositionally biased region" description="Polar residues" evidence="1">
    <location>
        <begin position="260"/>
        <end position="273"/>
    </location>
</feature>
<feature type="compositionally biased region" description="Polar residues" evidence="1">
    <location>
        <begin position="358"/>
        <end position="367"/>
    </location>
</feature>
<reference evidence="3 4" key="1">
    <citation type="journal article" date="2014" name="BMC Genomics">
        <title>Adaptive genomic structural variation in the grape powdery mildew pathogen, Erysiphe necator.</title>
        <authorList>
            <person name="Jones L."/>
            <person name="Riaz S."/>
            <person name="Morales-Cruz A."/>
            <person name="Amrine K.C."/>
            <person name="McGuire B."/>
            <person name="Gubler W.D."/>
            <person name="Walker M.A."/>
            <person name="Cantu D."/>
        </authorList>
    </citation>
    <scope>NUCLEOTIDE SEQUENCE [LARGE SCALE GENOMIC DNA]</scope>
    <source>
        <strain evidence="4">c</strain>
    </source>
</reference>
<accession>A0A0B1PE48</accession>
<feature type="compositionally biased region" description="Low complexity" evidence="1">
    <location>
        <begin position="376"/>
        <end position="389"/>
    </location>
</feature>